<reference evidence="6" key="1">
    <citation type="submission" date="2021-03" db="EMBL/GenBank/DDBJ databases">
        <title>Comparative genomics and phylogenomic investigation of the class Geoglossomycetes provide insights into ecological specialization and systematics.</title>
        <authorList>
            <person name="Melie T."/>
            <person name="Pirro S."/>
            <person name="Miller A.N."/>
            <person name="Quandt A."/>
        </authorList>
    </citation>
    <scope>NUCLEOTIDE SEQUENCE</scope>
    <source>
        <strain evidence="6">CAQ_001_2017</strain>
    </source>
</reference>
<keyword evidence="7" id="KW-1185">Reference proteome</keyword>
<dbReference type="GO" id="GO:0005096">
    <property type="term" value="F:GTPase activator activity"/>
    <property type="evidence" value="ECO:0007669"/>
    <property type="project" value="TreeGrafter"/>
</dbReference>
<feature type="domain" description="Lethal giant larvae (Lgl)-like C-terminal" evidence="5">
    <location>
        <begin position="492"/>
        <end position="884"/>
    </location>
</feature>
<dbReference type="InterPro" id="IPR036322">
    <property type="entry name" value="WD40_repeat_dom_sf"/>
</dbReference>
<name>A0A9P8LA69_9PEZI</name>
<dbReference type="Gene3D" id="2.130.10.10">
    <property type="entry name" value="YVTN repeat-like/Quinoprotein amine dehydrogenase"/>
    <property type="match status" value="2"/>
</dbReference>
<sequence length="970" mass="105463">MAHFLRGKQAGIQSDFSAGLGPEVFVLDDATYDPVQSLLAVGTSESPYGSGQIYVFGQKRVCVTLNLSHKASVKILEFCADKIISVDTKNNLDIYSASKRYDEFFRSTVSQSDHGIGDVIAYDLDREVLSPFRIPNLWRERSPKTRMLPVVTLAIHPRDIGSLLIGYSEGAVLFSFKQNKPTKYFQYELPRGAPGGDSDPTSINSIRHPKLTQALWHPTGTFILTGHEDSGMVVWDPKDGRVIMARTLQDVNVNMPGAGVSNHGASPGTYSLKEPLFRIAWCAKQNPDDTGLLIAGGAPTTMPAKGLTFLELGLTPNYATSSWQVLSDHFASPKRQRILPTPPNAEVVDFCLIPNSSPYYSGAHDPVAVLTLLSSGEIATLRFPSGQPIPPANNLHLSLSFVHPFVHRIDLAAVKRERWLGMIEKRDNFTPIIVGGAGATHTLKRHQNRNIVQTAHADGTIYLWDAGHGDEIENEDLLQVDISRALGRLNDIEVTHMSMSGMTSELAAGLRSGETIVFRWGRNSNFGREVASFQLSAGGRSEGLIDIRDRADPTLKEGFLPLTILAGKNGPVSALKLSDVGFLGVGYESGSIAVVDLRGPTIIHEVSLSDVIKQSRRGSLRRSANQGQSRAEWPTVIEFGVMGLEGDDYSSILLFVGTNLGRVATFKLLPQSTGVYAVQFAGSTSLDDHVITLHPLNVETGASAYASQTAVANLREGIKVPGVLISVTQTGTRIFKPPAAKGAHKTWDEFLCESAAITEAGLEGNGRALIGIFNDGHVRAYSVPGLKEIGSAKLSNIFDPKRLAEAVITESGDILGWKGPSELALVNVWGVGKELQRSQDKLFNPDALIPPRPTISNLQWMAGTQYVSPADMDILIGGPNRPMSRHAMQKQRAAAAADTDAGQDPSRSQDESYWAYMQRQVNERTEKLNIMGDSMNKLEESSTGFADDVGKFVNNQKKKMVLGSIKGKWF</sequence>
<evidence type="ECO:0000259" key="5">
    <source>
        <dbReference type="Pfam" id="PF08596"/>
    </source>
</evidence>
<evidence type="ECO:0000256" key="3">
    <source>
        <dbReference type="PROSITE-ProRule" id="PRU00221"/>
    </source>
</evidence>
<protein>
    <recommendedName>
        <fullName evidence="5">Lethal giant larvae (Lgl)-like C-terminal domain-containing protein</fullName>
    </recommendedName>
</protein>
<dbReference type="InterPro" id="IPR015943">
    <property type="entry name" value="WD40/YVTN_repeat-like_dom_sf"/>
</dbReference>
<dbReference type="Proteomes" id="UP000750711">
    <property type="component" value="Unassembled WGS sequence"/>
</dbReference>
<proteinExistence type="inferred from homology"/>
<comment type="similarity">
    <text evidence="1">Belongs to the WD repeat L(2)GL family.</text>
</comment>
<feature type="compositionally biased region" description="Low complexity" evidence="4">
    <location>
        <begin position="890"/>
        <end position="904"/>
    </location>
</feature>
<dbReference type="AlphaFoldDB" id="A0A9P8LA69"/>
<dbReference type="GO" id="GO:0006887">
    <property type="term" value="P:exocytosis"/>
    <property type="evidence" value="ECO:0007669"/>
    <property type="project" value="UniProtKB-KW"/>
</dbReference>
<keyword evidence="2" id="KW-0268">Exocytosis</keyword>
<dbReference type="PANTHER" id="PTHR10241:SF25">
    <property type="entry name" value="TOMOSYN, ISOFORM C"/>
    <property type="match status" value="1"/>
</dbReference>
<evidence type="ECO:0000313" key="6">
    <source>
        <dbReference type="EMBL" id="KAH0558384.1"/>
    </source>
</evidence>
<dbReference type="GO" id="GO:0019905">
    <property type="term" value="F:syntaxin binding"/>
    <property type="evidence" value="ECO:0007669"/>
    <property type="project" value="TreeGrafter"/>
</dbReference>
<evidence type="ECO:0000256" key="4">
    <source>
        <dbReference type="SAM" id="MobiDB-lite"/>
    </source>
</evidence>
<accession>A0A9P8LA69</accession>
<dbReference type="GO" id="GO:0006893">
    <property type="term" value="P:Golgi to plasma membrane transport"/>
    <property type="evidence" value="ECO:0007669"/>
    <property type="project" value="TreeGrafter"/>
</dbReference>
<gene>
    <name evidence="6" type="ORF">GP486_004956</name>
</gene>
<dbReference type="SUPFAM" id="SSF51004">
    <property type="entry name" value="C-terminal (heme d1) domain of cytochrome cd1-nitrite reductase"/>
    <property type="match status" value="1"/>
</dbReference>
<dbReference type="Pfam" id="PF08596">
    <property type="entry name" value="Lgl_C"/>
    <property type="match status" value="1"/>
</dbReference>
<dbReference type="SMART" id="SM00320">
    <property type="entry name" value="WD40"/>
    <property type="match status" value="4"/>
</dbReference>
<dbReference type="InterPro" id="IPR001680">
    <property type="entry name" value="WD40_rpt"/>
</dbReference>
<feature type="repeat" description="WD" evidence="3">
    <location>
        <begin position="216"/>
        <end position="245"/>
    </location>
</feature>
<feature type="region of interest" description="Disordered" evidence="4">
    <location>
        <begin position="884"/>
        <end position="911"/>
    </location>
</feature>
<dbReference type="GO" id="GO:0045159">
    <property type="term" value="F:myosin II binding"/>
    <property type="evidence" value="ECO:0007669"/>
    <property type="project" value="TreeGrafter"/>
</dbReference>
<comment type="caution">
    <text evidence="6">The sequence shown here is derived from an EMBL/GenBank/DDBJ whole genome shotgun (WGS) entry which is preliminary data.</text>
</comment>
<organism evidence="6 7">
    <name type="scientific">Trichoglossum hirsutum</name>
    <dbReference type="NCBI Taxonomy" id="265104"/>
    <lineage>
        <taxon>Eukaryota</taxon>
        <taxon>Fungi</taxon>
        <taxon>Dikarya</taxon>
        <taxon>Ascomycota</taxon>
        <taxon>Pezizomycotina</taxon>
        <taxon>Geoglossomycetes</taxon>
        <taxon>Geoglossales</taxon>
        <taxon>Geoglossaceae</taxon>
        <taxon>Trichoglossum</taxon>
    </lineage>
</organism>
<dbReference type="InterPro" id="IPR013905">
    <property type="entry name" value="Lgl_C_dom"/>
</dbReference>
<dbReference type="GO" id="GO:0005886">
    <property type="term" value="C:plasma membrane"/>
    <property type="evidence" value="ECO:0007669"/>
    <property type="project" value="TreeGrafter"/>
</dbReference>
<dbReference type="EMBL" id="JAGHQM010000863">
    <property type="protein sequence ID" value="KAH0558384.1"/>
    <property type="molecule type" value="Genomic_DNA"/>
</dbReference>
<evidence type="ECO:0000313" key="7">
    <source>
        <dbReference type="Proteomes" id="UP000750711"/>
    </source>
</evidence>
<dbReference type="InterPro" id="IPR011048">
    <property type="entry name" value="Haem_d1_sf"/>
</dbReference>
<dbReference type="PANTHER" id="PTHR10241">
    <property type="entry name" value="LETHAL 2 GIANT LARVAE PROTEIN"/>
    <property type="match status" value="1"/>
</dbReference>
<keyword evidence="3" id="KW-0853">WD repeat</keyword>
<dbReference type="PROSITE" id="PS50082">
    <property type="entry name" value="WD_REPEATS_2"/>
    <property type="match status" value="1"/>
</dbReference>
<evidence type="ECO:0000256" key="1">
    <source>
        <dbReference type="ARBA" id="ARBA00008070"/>
    </source>
</evidence>
<dbReference type="SUPFAM" id="SSF50978">
    <property type="entry name" value="WD40 repeat-like"/>
    <property type="match status" value="1"/>
</dbReference>
<dbReference type="GO" id="GO:0005737">
    <property type="term" value="C:cytoplasm"/>
    <property type="evidence" value="ECO:0007669"/>
    <property type="project" value="TreeGrafter"/>
</dbReference>
<evidence type="ECO:0000256" key="2">
    <source>
        <dbReference type="ARBA" id="ARBA00022483"/>
    </source>
</evidence>